<evidence type="ECO:0000259" key="3">
    <source>
        <dbReference type="Pfam" id="PF13579"/>
    </source>
</evidence>
<evidence type="ECO:0000256" key="1">
    <source>
        <dbReference type="ARBA" id="ARBA00022679"/>
    </source>
</evidence>
<dbReference type="Proteomes" id="UP000606044">
    <property type="component" value="Unassembled WGS sequence"/>
</dbReference>
<keyword evidence="5" id="KW-1185">Reference proteome</keyword>
<dbReference type="RefSeq" id="WP_188582931.1">
    <property type="nucleotide sequence ID" value="NZ_BMCT01000008.1"/>
</dbReference>
<reference evidence="4" key="1">
    <citation type="journal article" date="2014" name="Int. J. Syst. Evol. Microbiol.">
        <title>Complete genome sequence of Corynebacterium casei LMG S-19264T (=DSM 44701T), isolated from a smear-ripened cheese.</title>
        <authorList>
            <consortium name="US DOE Joint Genome Institute (JGI-PGF)"/>
            <person name="Walter F."/>
            <person name="Albersmeier A."/>
            <person name="Kalinowski J."/>
            <person name="Ruckert C."/>
        </authorList>
    </citation>
    <scope>NUCLEOTIDE SEQUENCE</scope>
    <source>
        <strain evidence="4">CCM 7897</strain>
    </source>
</reference>
<comment type="caution">
    <text evidence="4">The sequence shown here is derived from an EMBL/GenBank/DDBJ whole genome shotgun (WGS) entry which is preliminary data.</text>
</comment>
<sequence length="381" mass="40709">MSIALLAHSTNPRGGVVHALELGEALTRLGHKVTVHAPDASGRGFFRPASCATLRVPARPVAGDTTALVETRIADYVRHFEDPTHRRFDVFHAQDGISGNALATLKERGLISGFARTVHHMDAFADPRLAELQHRSIAEADELFVVSRAWQARLEETFGRTATPVGNGVDTTRFSPLPDGREGALRTRLGLGAGPVVLAVGGIEQRKNTVRILEAFIQLRALHPNAQLIIAGGASLLDHDAYRQSFQHALRASPLPPGAVIITGPLPQDDMPALYRIADTLAFPSLKEGFGLVVLEAMASGIPVVAPAIAPFTEYLGPDDVAWCDPLTAHSIADALLATLTPAARARFIARGERVALAHGWQATAAAHLPAYARLKEPAYA</sequence>
<dbReference type="InterPro" id="IPR028098">
    <property type="entry name" value="Glyco_trans_4-like_N"/>
</dbReference>
<organism evidence="4 5">
    <name type="scientific">Azorhizobium oxalatiphilum</name>
    <dbReference type="NCBI Taxonomy" id="980631"/>
    <lineage>
        <taxon>Bacteria</taxon>
        <taxon>Pseudomonadati</taxon>
        <taxon>Pseudomonadota</taxon>
        <taxon>Alphaproteobacteria</taxon>
        <taxon>Hyphomicrobiales</taxon>
        <taxon>Xanthobacteraceae</taxon>
        <taxon>Azorhizobium</taxon>
    </lineage>
</organism>
<keyword evidence="1 4" id="KW-0808">Transferase</keyword>
<proteinExistence type="predicted"/>
<protein>
    <submittedName>
        <fullName evidence="4">Glycosyl transferase family 1</fullName>
    </submittedName>
</protein>
<dbReference type="Pfam" id="PF00534">
    <property type="entry name" value="Glycos_transf_1"/>
    <property type="match status" value="1"/>
</dbReference>
<evidence type="ECO:0000313" key="4">
    <source>
        <dbReference type="EMBL" id="GGF80432.1"/>
    </source>
</evidence>
<gene>
    <name evidence="4" type="ORF">GCM10007301_45680</name>
</gene>
<dbReference type="PANTHER" id="PTHR46401">
    <property type="entry name" value="GLYCOSYLTRANSFERASE WBBK-RELATED"/>
    <property type="match status" value="1"/>
</dbReference>
<dbReference type="AlphaFoldDB" id="A0A917CB03"/>
<reference evidence="4" key="2">
    <citation type="submission" date="2020-09" db="EMBL/GenBank/DDBJ databases">
        <authorList>
            <person name="Sun Q."/>
            <person name="Sedlacek I."/>
        </authorList>
    </citation>
    <scope>NUCLEOTIDE SEQUENCE</scope>
    <source>
        <strain evidence="4">CCM 7897</strain>
    </source>
</reference>
<dbReference type="GO" id="GO:0009103">
    <property type="term" value="P:lipopolysaccharide biosynthetic process"/>
    <property type="evidence" value="ECO:0007669"/>
    <property type="project" value="TreeGrafter"/>
</dbReference>
<name>A0A917CB03_9HYPH</name>
<dbReference type="EMBL" id="BMCT01000008">
    <property type="protein sequence ID" value="GGF80432.1"/>
    <property type="molecule type" value="Genomic_DNA"/>
</dbReference>
<accession>A0A917CB03</accession>
<dbReference type="SUPFAM" id="SSF53756">
    <property type="entry name" value="UDP-Glycosyltransferase/glycogen phosphorylase"/>
    <property type="match status" value="1"/>
</dbReference>
<feature type="domain" description="Glycosyltransferase subfamily 4-like N-terminal" evidence="3">
    <location>
        <begin position="14"/>
        <end position="163"/>
    </location>
</feature>
<dbReference type="NCBIfam" id="TIGR04047">
    <property type="entry name" value="MSMEG_0565_glyc"/>
    <property type="match status" value="1"/>
</dbReference>
<dbReference type="InterPro" id="IPR023986">
    <property type="entry name" value="GlycosylTfrase_MSMEG0565"/>
</dbReference>
<dbReference type="Gene3D" id="3.40.50.2000">
    <property type="entry name" value="Glycogen Phosphorylase B"/>
    <property type="match status" value="2"/>
</dbReference>
<dbReference type="Pfam" id="PF13579">
    <property type="entry name" value="Glyco_trans_4_4"/>
    <property type="match status" value="1"/>
</dbReference>
<dbReference type="GO" id="GO:0016757">
    <property type="term" value="F:glycosyltransferase activity"/>
    <property type="evidence" value="ECO:0007669"/>
    <property type="project" value="InterPro"/>
</dbReference>
<dbReference type="CDD" id="cd03801">
    <property type="entry name" value="GT4_PimA-like"/>
    <property type="match status" value="1"/>
</dbReference>
<evidence type="ECO:0000259" key="2">
    <source>
        <dbReference type="Pfam" id="PF00534"/>
    </source>
</evidence>
<feature type="domain" description="Glycosyl transferase family 1" evidence="2">
    <location>
        <begin position="195"/>
        <end position="352"/>
    </location>
</feature>
<dbReference type="InterPro" id="IPR001296">
    <property type="entry name" value="Glyco_trans_1"/>
</dbReference>
<dbReference type="PANTHER" id="PTHR46401:SF2">
    <property type="entry name" value="GLYCOSYLTRANSFERASE WBBK-RELATED"/>
    <property type="match status" value="1"/>
</dbReference>
<evidence type="ECO:0000313" key="5">
    <source>
        <dbReference type="Proteomes" id="UP000606044"/>
    </source>
</evidence>